<dbReference type="GO" id="GO:0006310">
    <property type="term" value="P:DNA recombination"/>
    <property type="evidence" value="ECO:0007669"/>
    <property type="project" value="UniProtKB-KW"/>
</dbReference>
<organism evidence="5 6">
    <name type="scientific">Lawsonia intracellularis (strain PHE/MN1-00)</name>
    <dbReference type="NCBI Taxonomy" id="363253"/>
    <lineage>
        <taxon>Bacteria</taxon>
        <taxon>Pseudomonadati</taxon>
        <taxon>Thermodesulfobacteriota</taxon>
        <taxon>Desulfovibrionia</taxon>
        <taxon>Desulfovibrionales</taxon>
        <taxon>Desulfovibrionaceae</taxon>
        <taxon>Lawsonia</taxon>
    </lineage>
</organism>
<dbReference type="GO" id="GO:0003677">
    <property type="term" value="F:DNA binding"/>
    <property type="evidence" value="ECO:0007669"/>
    <property type="project" value="UniProtKB-KW"/>
</dbReference>
<dbReference type="InterPro" id="IPR002104">
    <property type="entry name" value="Integrase_catalytic"/>
</dbReference>
<dbReference type="GO" id="GO:0015074">
    <property type="term" value="P:DNA integration"/>
    <property type="evidence" value="ECO:0007669"/>
    <property type="project" value="InterPro"/>
</dbReference>
<gene>
    <name evidence="5" type="ordered locus">LIA001</name>
</gene>
<dbReference type="PANTHER" id="PTHR30349">
    <property type="entry name" value="PHAGE INTEGRASE-RELATED"/>
    <property type="match status" value="1"/>
</dbReference>
<dbReference type="KEGG" id="lip:LIA001"/>
<dbReference type="Proteomes" id="UP000002430">
    <property type="component" value="Plasmid 1"/>
</dbReference>
<evidence type="ECO:0000313" key="5">
    <source>
        <dbReference type="EMBL" id="CAJ53924.1"/>
    </source>
</evidence>
<dbReference type="OrthoDB" id="5418320at2"/>
<dbReference type="Pfam" id="PF00589">
    <property type="entry name" value="Phage_integrase"/>
    <property type="match status" value="1"/>
</dbReference>
<dbReference type="PANTHER" id="PTHR30349:SF64">
    <property type="entry name" value="PROPHAGE INTEGRASE INTD-RELATED"/>
    <property type="match status" value="1"/>
</dbReference>
<dbReference type="SUPFAM" id="SSF56349">
    <property type="entry name" value="DNA breaking-rejoining enzymes"/>
    <property type="match status" value="1"/>
</dbReference>
<dbReference type="PROSITE" id="PS51898">
    <property type="entry name" value="TYR_RECOMBINASE"/>
    <property type="match status" value="1"/>
</dbReference>
<keyword evidence="2" id="KW-0238">DNA-binding</keyword>
<reference evidence="5 6" key="1">
    <citation type="submission" date="2005-11" db="EMBL/GenBank/DDBJ databases">
        <title>The complete genome sequence of Lawsonia intracellularis: the causative agent of proliferative enteropathy.</title>
        <authorList>
            <person name="Kaur K."/>
            <person name="Zhang Q."/>
            <person name="Beckler D."/>
            <person name="Munir S."/>
            <person name="Li L."/>
            <person name="Kinsley K."/>
            <person name="Herron L."/>
            <person name="Peterson A."/>
            <person name="May B."/>
            <person name="Singh S."/>
            <person name="Gebhart C."/>
            <person name="Kapur V."/>
        </authorList>
    </citation>
    <scope>NUCLEOTIDE SEQUENCE [LARGE SCALE GENOMIC DNA]</scope>
    <source>
        <strain evidence="5 6">PHE/MN1-00</strain>
        <plasmid evidence="6">pLaw1</plasmid>
    </source>
</reference>
<dbReference type="CDD" id="cd00796">
    <property type="entry name" value="INT_Rci_Hp1_C"/>
    <property type="match status" value="1"/>
</dbReference>
<proteinExistence type="inferred from homology"/>
<name>Q1MP33_LAWIP</name>
<accession>Q1MP33</accession>
<dbReference type="EMBL" id="AM180253">
    <property type="protein sequence ID" value="CAJ53924.1"/>
    <property type="molecule type" value="Genomic_DNA"/>
</dbReference>
<dbReference type="Gene3D" id="1.10.150.130">
    <property type="match status" value="1"/>
</dbReference>
<protein>
    <submittedName>
        <fullName evidence="5">Integrase</fullName>
    </submittedName>
</protein>
<evidence type="ECO:0000256" key="3">
    <source>
        <dbReference type="ARBA" id="ARBA00023172"/>
    </source>
</evidence>
<evidence type="ECO:0000313" key="6">
    <source>
        <dbReference type="Proteomes" id="UP000002430"/>
    </source>
</evidence>
<evidence type="ECO:0000259" key="4">
    <source>
        <dbReference type="PROSITE" id="PS51898"/>
    </source>
</evidence>
<keyword evidence="3" id="KW-0233">DNA recombination</keyword>
<dbReference type="Gene3D" id="1.10.443.10">
    <property type="entry name" value="Intergrase catalytic core"/>
    <property type="match status" value="1"/>
</dbReference>
<evidence type="ECO:0000256" key="2">
    <source>
        <dbReference type="ARBA" id="ARBA00023125"/>
    </source>
</evidence>
<keyword evidence="6" id="KW-1185">Reference proteome</keyword>
<dbReference type="HOGENOM" id="CLU_027562_17_7_7"/>
<geneLocation type="plasmid" evidence="6">
    <name>pLaw1</name>
</geneLocation>
<dbReference type="InterPro" id="IPR025269">
    <property type="entry name" value="SAM-like_dom"/>
</dbReference>
<dbReference type="AlphaFoldDB" id="Q1MP33"/>
<dbReference type="InterPro" id="IPR011010">
    <property type="entry name" value="DNA_brk_join_enz"/>
</dbReference>
<sequence>MAIRKRNLKSKNAISYQVYWNNPYTGLREAKTFPTLFEASAFESLIKHRLKYEKTFFKPKENTTLEPVTLYDAVLCYLQKKKFTPQYTKIISCSLQSILTSYGDVKLSELKTDFFVHLKNYLETKTKKNGECFSRSYIHIQLSRLRTILNWAYEQGMLVMLPKMKLGDPYYTRTIPPTFDEITRLIAVSPPHLVRIIILGAAFGLRVGPSELFSLTWDKIDLKSGVVRISTSKKNPRFPWREVPIKDELKPFFSTWFEEDTKNGLSYVITYKGKPIRSIHSSWSKALKNAGITRRIRPYDLRHSFASELISSGVDVGTVAQLLNHSSPNMLFKYYQYVETKQKKRAIELLPSVSCDITM</sequence>
<evidence type="ECO:0000256" key="1">
    <source>
        <dbReference type="ARBA" id="ARBA00008857"/>
    </source>
</evidence>
<dbReference type="Pfam" id="PF13102">
    <property type="entry name" value="Phage_int_SAM_5"/>
    <property type="match status" value="1"/>
</dbReference>
<dbReference type="RefSeq" id="WP_011527267.1">
    <property type="nucleotide sequence ID" value="NC_008012.1"/>
</dbReference>
<comment type="similarity">
    <text evidence="1">Belongs to the 'phage' integrase family.</text>
</comment>
<keyword evidence="5" id="KW-0614">Plasmid</keyword>
<feature type="domain" description="Tyr recombinase" evidence="4">
    <location>
        <begin position="172"/>
        <end position="349"/>
    </location>
</feature>
<dbReference type="InterPro" id="IPR050090">
    <property type="entry name" value="Tyrosine_recombinase_XerCD"/>
</dbReference>
<dbReference type="InterPro" id="IPR013762">
    <property type="entry name" value="Integrase-like_cat_sf"/>
</dbReference>
<dbReference type="InterPro" id="IPR010998">
    <property type="entry name" value="Integrase_recombinase_N"/>
</dbReference>